<protein>
    <submittedName>
        <fullName evidence="3">Uncharacterized protein</fullName>
    </submittedName>
</protein>
<evidence type="ECO:0000313" key="4">
    <source>
        <dbReference type="Proteomes" id="UP001451303"/>
    </source>
</evidence>
<reference evidence="3 4" key="1">
    <citation type="submission" date="2023-09" db="EMBL/GenBank/DDBJ databases">
        <title>Multi-omics analysis of a traditional fermented food reveals byproduct-associated fungal strains for waste-to-food upcycling.</title>
        <authorList>
            <consortium name="Lawrence Berkeley National Laboratory"/>
            <person name="Rekdal V.M."/>
            <person name="Villalobos-Escobedo J.M."/>
            <person name="Rodriguez-Valeron N."/>
            <person name="Garcia M.O."/>
            <person name="Vasquez D.P."/>
            <person name="Damayanti I."/>
            <person name="Sorensen P.M."/>
            <person name="Baidoo E.E."/>
            <person name="De Carvalho A.C."/>
            <person name="Riley R."/>
            <person name="Lipzen A."/>
            <person name="He G."/>
            <person name="Yan M."/>
            <person name="Haridas S."/>
            <person name="Daum C."/>
            <person name="Yoshinaga Y."/>
            <person name="Ng V."/>
            <person name="Grigoriev I.V."/>
            <person name="Munk R."/>
            <person name="Nuraida L."/>
            <person name="Wijaya C.H."/>
            <person name="Morales P.-C."/>
            <person name="Keasling J.D."/>
        </authorList>
    </citation>
    <scope>NUCLEOTIDE SEQUENCE [LARGE SCALE GENOMIC DNA]</scope>
    <source>
        <strain evidence="3 4">FGSC 2613</strain>
    </source>
</reference>
<feature type="signal peptide" evidence="2">
    <location>
        <begin position="1"/>
        <end position="19"/>
    </location>
</feature>
<gene>
    <name evidence="3" type="ORF">QR685DRAFT_570375</name>
</gene>
<keyword evidence="2" id="KW-0732">Signal</keyword>
<feature type="chain" id="PRO_5046342324" evidence="2">
    <location>
        <begin position="20"/>
        <end position="170"/>
    </location>
</feature>
<evidence type="ECO:0000313" key="3">
    <source>
        <dbReference type="EMBL" id="KAL0471616.1"/>
    </source>
</evidence>
<name>A0ABR3DG16_NEUIN</name>
<evidence type="ECO:0000256" key="2">
    <source>
        <dbReference type="SAM" id="SignalP"/>
    </source>
</evidence>
<keyword evidence="4" id="KW-1185">Reference proteome</keyword>
<proteinExistence type="predicted"/>
<evidence type="ECO:0000256" key="1">
    <source>
        <dbReference type="SAM" id="MobiDB-lite"/>
    </source>
</evidence>
<comment type="caution">
    <text evidence="3">The sequence shown here is derived from an EMBL/GenBank/DDBJ whole genome shotgun (WGS) entry which is preliminary data.</text>
</comment>
<dbReference type="Proteomes" id="UP001451303">
    <property type="component" value="Unassembled WGS sequence"/>
</dbReference>
<feature type="compositionally biased region" description="Polar residues" evidence="1">
    <location>
        <begin position="161"/>
        <end position="170"/>
    </location>
</feature>
<organism evidence="3 4">
    <name type="scientific">Neurospora intermedia</name>
    <dbReference type="NCBI Taxonomy" id="5142"/>
    <lineage>
        <taxon>Eukaryota</taxon>
        <taxon>Fungi</taxon>
        <taxon>Dikarya</taxon>
        <taxon>Ascomycota</taxon>
        <taxon>Pezizomycotina</taxon>
        <taxon>Sordariomycetes</taxon>
        <taxon>Sordariomycetidae</taxon>
        <taxon>Sordariales</taxon>
        <taxon>Sordariaceae</taxon>
        <taxon>Neurospora</taxon>
    </lineage>
</organism>
<accession>A0ABR3DG16</accession>
<dbReference type="EMBL" id="JAVLET010000003">
    <property type="protein sequence ID" value="KAL0471616.1"/>
    <property type="molecule type" value="Genomic_DNA"/>
</dbReference>
<sequence length="170" mass="19325">MNFSQAIIVLLICINKAEIIDPEMFLPSSNCEFRNLWLSMLLVQWSFHPDRRHLTPIPTKESWVRWTGLSYNPSLPPLPKAPATSKSWSFDILSGRDKHQTSANPDVVFHTMKSISSQLTSISNSRKGSPNQLNRSSIHRPLRLHDPSTNLDGPPFPSIGKNWQRNDVGR</sequence>
<feature type="compositionally biased region" description="Polar residues" evidence="1">
    <location>
        <begin position="126"/>
        <end position="136"/>
    </location>
</feature>
<feature type="region of interest" description="Disordered" evidence="1">
    <location>
        <begin position="119"/>
        <end position="170"/>
    </location>
</feature>